<sequence>LSKGILEMKFMMKTKVKVDKEAEEDEGKHMYQNEITDKMGSNSNFLIEPSFVNIEELSVCRFSCRGMNPEIEKLLLNEKLGKEAATKPKMETEVSDKEMATFYNKTNDLIKKEIRIHKKLKNKRVTILIRLNLDLKF</sequence>
<dbReference type="PANTHER" id="PTHR13582">
    <property type="entry name" value="M-PHASE PHOSPHOPROTEIN 6"/>
    <property type="match status" value="1"/>
</dbReference>
<reference evidence="2" key="1">
    <citation type="submission" date="2013-02" db="EMBL/GenBank/DDBJ databases">
        <authorList>
            <person name="Hughes D."/>
        </authorList>
    </citation>
    <scope>NUCLEOTIDE SEQUENCE</scope>
    <source>
        <strain>Durham</strain>
        <strain evidence="2">NC isolate 2 -- Noor lab</strain>
    </source>
</reference>
<keyword evidence="2" id="KW-1185">Reference proteome</keyword>
<evidence type="ECO:0000313" key="1">
    <source>
        <dbReference type="EnsemblMetazoa" id="MESCA012308-PA"/>
    </source>
</evidence>
<dbReference type="AlphaFoldDB" id="T1H6H5"/>
<name>T1H6H5_MEGSC</name>
<dbReference type="OMA" id="GSMKKKF"/>
<reference evidence="1" key="2">
    <citation type="submission" date="2015-06" db="UniProtKB">
        <authorList>
            <consortium name="EnsemblMetazoa"/>
        </authorList>
    </citation>
    <scope>IDENTIFICATION</scope>
</reference>
<accession>T1H6H5</accession>
<dbReference type="STRING" id="36166.T1H6H5"/>
<organism evidence="1 2">
    <name type="scientific">Megaselia scalaris</name>
    <name type="common">Humpbacked fly</name>
    <name type="synonym">Phora scalaris</name>
    <dbReference type="NCBI Taxonomy" id="36166"/>
    <lineage>
        <taxon>Eukaryota</taxon>
        <taxon>Metazoa</taxon>
        <taxon>Ecdysozoa</taxon>
        <taxon>Arthropoda</taxon>
        <taxon>Hexapoda</taxon>
        <taxon>Insecta</taxon>
        <taxon>Pterygota</taxon>
        <taxon>Neoptera</taxon>
        <taxon>Endopterygota</taxon>
        <taxon>Diptera</taxon>
        <taxon>Brachycera</taxon>
        <taxon>Muscomorpha</taxon>
        <taxon>Platypezoidea</taxon>
        <taxon>Phoridae</taxon>
        <taxon>Megaseliini</taxon>
        <taxon>Megaselia</taxon>
    </lineage>
</organism>
<evidence type="ECO:0008006" key="3">
    <source>
        <dbReference type="Google" id="ProtNLM"/>
    </source>
</evidence>
<evidence type="ECO:0000313" key="2">
    <source>
        <dbReference type="Proteomes" id="UP000015102"/>
    </source>
</evidence>
<proteinExistence type="predicted"/>
<dbReference type="PANTHER" id="PTHR13582:SF0">
    <property type="entry name" value="M-PHASE PHOSPHOPROTEIN 6"/>
    <property type="match status" value="1"/>
</dbReference>
<dbReference type="InterPro" id="IPR019324">
    <property type="entry name" value="MPP6"/>
</dbReference>
<dbReference type="GO" id="GO:0000460">
    <property type="term" value="P:maturation of 5.8S rRNA"/>
    <property type="evidence" value="ECO:0007669"/>
    <property type="project" value="TreeGrafter"/>
</dbReference>
<protein>
    <recommendedName>
        <fullName evidence="3">M-phase phosphoprotein 6</fullName>
    </recommendedName>
</protein>
<dbReference type="EnsemblMetazoa" id="MESCA012308-RA">
    <property type="protein sequence ID" value="MESCA012308-PA"/>
    <property type="gene ID" value="MESCA012308"/>
</dbReference>
<dbReference type="HOGENOM" id="CLU_139852_0_0_1"/>
<dbReference type="Pfam" id="PF10175">
    <property type="entry name" value="MPP6"/>
    <property type="match status" value="1"/>
</dbReference>
<dbReference type="Proteomes" id="UP000015102">
    <property type="component" value="Unassembled WGS sequence"/>
</dbReference>